<feature type="repeat" description="PPR" evidence="3">
    <location>
        <begin position="248"/>
        <end position="282"/>
    </location>
</feature>
<feature type="repeat" description="PPR" evidence="3">
    <location>
        <begin position="562"/>
        <end position="596"/>
    </location>
</feature>
<feature type="repeat" description="PPR" evidence="3">
    <location>
        <begin position="668"/>
        <end position="702"/>
    </location>
</feature>
<feature type="compositionally biased region" description="Basic and acidic residues" evidence="4">
    <location>
        <begin position="80"/>
        <end position="89"/>
    </location>
</feature>
<dbReference type="PANTHER" id="PTHR47938">
    <property type="entry name" value="RESPIRATORY COMPLEX I CHAPERONE (CIA84), PUTATIVE (AFU_ORTHOLOGUE AFUA_2G06020)-RELATED"/>
    <property type="match status" value="1"/>
</dbReference>
<evidence type="ECO:0000256" key="1">
    <source>
        <dbReference type="ARBA" id="ARBA00007626"/>
    </source>
</evidence>
<dbReference type="Pfam" id="PF13041">
    <property type="entry name" value="PPR_2"/>
    <property type="match status" value="3"/>
</dbReference>
<feature type="repeat" description="PPR" evidence="3">
    <location>
        <begin position="527"/>
        <end position="561"/>
    </location>
</feature>
<evidence type="ECO:0000256" key="4">
    <source>
        <dbReference type="SAM" id="MobiDB-lite"/>
    </source>
</evidence>
<feature type="non-terminal residue" evidence="5">
    <location>
        <position position="1"/>
    </location>
</feature>
<feature type="repeat" description="PPR" evidence="3">
    <location>
        <begin position="423"/>
        <end position="457"/>
    </location>
</feature>
<dbReference type="PANTHER" id="PTHR47938:SF2">
    <property type="entry name" value="OS06G0184866 PROTEIN"/>
    <property type="match status" value="1"/>
</dbReference>
<evidence type="ECO:0000313" key="5">
    <source>
        <dbReference type="EMBL" id="CAF2070099.1"/>
    </source>
</evidence>
<comment type="similarity">
    <text evidence="1">Belongs to the PPR family. P subfamily.</text>
</comment>
<dbReference type="Pfam" id="PF01535">
    <property type="entry name" value="PPR"/>
    <property type="match status" value="2"/>
</dbReference>
<feature type="repeat" description="PPR" evidence="3">
    <location>
        <begin position="318"/>
        <end position="352"/>
    </location>
</feature>
<feature type="repeat" description="PPR" evidence="3">
    <location>
        <begin position="178"/>
        <end position="212"/>
    </location>
</feature>
<organism evidence="5">
    <name type="scientific">Brassica napus</name>
    <name type="common">Rape</name>
    <dbReference type="NCBI Taxonomy" id="3708"/>
    <lineage>
        <taxon>Eukaryota</taxon>
        <taxon>Viridiplantae</taxon>
        <taxon>Streptophyta</taxon>
        <taxon>Embryophyta</taxon>
        <taxon>Tracheophyta</taxon>
        <taxon>Spermatophyta</taxon>
        <taxon>Magnoliopsida</taxon>
        <taxon>eudicotyledons</taxon>
        <taxon>Gunneridae</taxon>
        <taxon>Pentapetalae</taxon>
        <taxon>rosids</taxon>
        <taxon>malvids</taxon>
        <taxon>Brassicales</taxon>
        <taxon>Brassicaceae</taxon>
        <taxon>Brassiceae</taxon>
        <taxon>Brassica</taxon>
    </lineage>
</organism>
<gene>
    <name evidence="5" type="ORF">DARMORV10_C01P14480.1</name>
</gene>
<keyword evidence="2" id="KW-0677">Repeat</keyword>
<name>A0A816R756_BRANA</name>
<dbReference type="NCBIfam" id="TIGR00756">
    <property type="entry name" value="PPR"/>
    <property type="match status" value="6"/>
</dbReference>
<feature type="compositionally biased region" description="Polar residues" evidence="4">
    <location>
        <begin position="57"/>
        <end position="75"/>
    </location>
</feature>
<feature type="region of interest" description="Disordered" evidence="4">
    <location>
        <begin position="1"/>
        <end position="106"/>
    </location>
</feature>
<dbReference type="Proteomes" id="UP001295469">
    <property type="component" value="Chromosome C01"/>
</dbReference>
<dbReference type="InterPro" id="IPR002885">
    <property type="entry name" value="PPR_rpt"/>
</dbReference>
<feature type="repeat" description="PPR" evidence="3">
    <location>
        <begin position="353"/>
        <end position="387"/>
    </location>
</feature>
<dbReference type="AlphaFoldDB" id="A0A816R756"/>
<dbReference type="InterPro" id="IPR011990">
    <property type="entry name" value="TPR-like_helical_dom_sf"/>
</dbReference>
<protein>
    <submittedName>
        <fullName evidence="5">(rape) hypothetical protein</fullName>
    </submittedName>
</protein>
<dbReference type="PROSITE" id="PS51375">
    <property type="entry name" value="PPR"/>
    <property type="match status" value="9"/>
</dbReference>
<sequence length="747" mass="84271">HISSSVPREVEEQTKKKIAMKLPKPPNLPEKPLKPNFFHGHRKPSRNRPVVHGGLFSNRQYLSRDPPQSQSNAVPNRTPFDLRKWDPQSRPRPSPPPSPPPSATISAASERLSPIARFVLDAFRKNHNHWGPSVVSELNKLRRVTPSTVAEVLKVGNNAAVAAKFFHWAGKQKGYRHDFASYNAFAYCLNRTGNFRAADQLPELMDSQGRPPSEKQFEILIRMHADNKRGLRVYYVYEKMNKFGFKPSVFLYNRIMDALMKCGYFDLALAVYDDFREDGLVEERTTFMILVKGLCKAGRMEEMLEIVQRMRDNLCKPDVFAYTAMIKTLVSEGNVDGSLRVWEEMKRDEVKPDVMAYGTLVVGLCKDGRVERGYELFVEMKEKGVLIDRDIYRVLIEGFVADGKVRCACDLWGDLVGSGYIADLGIYNAVIKGLCTVSQVDKAYKLFQVAVEEELEPDFETLSPIMVAYVVMKRLSDFLELLERIGESGYPVADYLSQFFKLLCADEEKRTIALDVFDVLKTKGHGSVCVYNILMEALYKMGDIEKSLSLLSEMREFGFEPDSSSYSIAISCSIEKGKVQEACSYHEKITEMSCVPSIAAYLSLARGLSQIGEIDAVMLLVRECLGNVESGPREFMYALRVCHVCKASSAETVMEVLDEMNQEGACISEVIYCAIISGMSKHGTIKAAREVFAELKNRKIMTEAEMVVYDEMLVEQTKKKTADLVLSGIKFFGLESKLRAKGCRILD</sequence>
<proteinExistence type="inferred from homology"/>
<reference evidence="5" key="1">
    <citation type="submission" date="2021-01" db="EMBL/GenBank/DDBJ databases">
        <authorList>
            <consortium name="Genoscope - CEA"/>
            <person name="William W."/>
        </authorList>
    </citation>
    <scope>NUCLEOTIDE SEQUENCE</scope>
</reference>
<dbReference type="SUPFAM" id="SSF81901">
    <property type="entry name" value="HCP-like"/>
    <property type="match status" value="1"/>
</dbReference>
<dbReference type="Gene3D" id="1.25.40.10">
    <property type="entry name" value="Tetratricopeptide repeat domain"/>
    <property type="match status" value="5"/>
</dbReference>
<evidence type="ECO:0000256" key="3">
    <source>
        <dbReference type="PROSITE-ProRule" id="PRU00708"/>
    </source>
</evidence>
<feature type="repeat" description="PPR" evidence="3">
    <location>
        <begin position="283"/>
        <end position="317"/>
    </location>
</feature>
<feature type="compositionally biased region" description="Pro residues" evidence="4">
    <location>
        <begin position="90"/>
        <end position="102"/>
    </location>
</feature>
<evidence type="ECO:0000256" key="2">
    <source>
        <dbReference type="ARBA" id="ARBA00022737"/>
    </source>
</evidence>
<accession>A0A816R756</accession>
<dbReference type="EMBL" id="HG994365">
    <property type="protein sequence ID" value="CAF2070099.1"/>
    <property type="molecule type" value="Genomic_DNA"/>
</dbReference>